<dbReference type="Proteomes" id="UP000790709">
    <property type="component" value="Unassembled WGS sequence"/>
</dbReference>
<reference evidence="1" key="1">
    <citation type="journal article" date="2021" name="New Phytol.">
        <title>Evolutionary innovations through gain and loss of genes in the ectomycorrhizal Boletales.</title>
        <authorList>
            <person name="Wu G."/>
            <person name="Miyauchi S."/>
            <person name="Morin E."/>
            <person name="Kuo A."/>
            <person name="Drula E."/>
            <person name="Varga T."/>
            <person name="Kohler A."/>
            <person name="Feng B."/>
            <person name="Cao Y."/>
            <person name="Lipzen A."/>
            <person name="Daum C."/>
            <person name="Hundley H."/>
            <person name="Pangilinan J."/>
            <person name="Johnson J."/>
            <person name="Barry K."/>
            <person name="LaButti K."/>
            <person name="Ng V."/>
            <person name="Ahrendt S."/>
            <person name="Min B."/>
            <person name="Choi I.G."/>
            <person name="Park H."/>
            <person name="Plett J.M."/>
            <person name="Magnuson J."/>
            <person name="Spatafora J.W."/>
            <person name="Nagy L.G."/>
            <person name="Henrissat B."/>
            <person name="Grigoriev I.V."/>
            <person name="Yang Z.L."/>
            <person name="Xu J."/>
            <person name="Martin F.M."/>
        </authorList>
    </citation>
    <scope>NUCLEOTIDE SEQUENCE</scope>
    <source>
        <strain evidence="1">KUC20120723A-06</strain>
    </source>
</reference>
<protein>
    <submittedName>
        <fullName evidence="1">Uncharacterized protein</fullName>
    </submittedName>
</protein>
<organism evidence="1 2">
    <name type="scientific">Leucogyrophana mollusca</name>
    <dbReference type="NCBI Taxonomy" id="85980"/>
    <lineage>
        <taxon>Eukaryota</taxon>
        <taxon>Fungi</taxon>
        <taxon>Dikarya</taxon>
        <taxon>Basidiomycota</taxon>
        <taxon>Agaricomycotina</taxon>
        <taxon>Agaricomycetes</taxon>
        <taxon>Agaricomycetidae</taxon>
        <taxon>Boletales</taxon>
        <taxon>Boletales incertae sedis</taxon>
        <taxon>Leucogyrophana</taxon>
    </lineage>
</organism>
<comment type="caution">
    <text evidence="1">The sequence shown here is derived from an EMBL/GenBank/DDBJ whole genome shotgun (WGS) entry which is preliminary data.</text>
</comment>
<name>A0ACB8AVJ5_9AGAM</name>
<evidence type="ECO:0000313" key="1">
    <source>
        <dbReference type="EMBL" id="KAH7917411.1"/>
    </source>
</evidence>
<accession>A0ACB8AVJ5</accession>
<feature type="non-terminal residue" evidence="1">
    <location>
        <position position="745"/>
    </location>
</feature>
<proteinExistence type="predicted"/>
<dbReference type="EMBL" id="MU267074">
    <property type="protein sequence ID" value="KAH7917411.1"/>
    <property type="molecule type" value="Genomic_DNA"/>
</dbReference>
<sequence length="745" mass="80437">MPQRPATMSEEDFQDDIDKVTSLDQDQSDAENSDAELDEFRCVMCLPAEGASIEQYREVSAILSTSNANTNADTTKSYEAIQKSYMKLRSAYRELQNKYRQLEASQPKRRKKLTARDLAVATQDEMIRQLGRKFSFVRCLWISPTIFKHKTPPSVNLLGKDRWASPKSIEDGMVAELFAFVPPELHPYMIHDHFAQVFSSAVSAVRSEAVSDVKNCGGIIFGLDPELFLRGVNCMENAECQGLLMVNGKYTKFAPVLFANPAKPATADFLKGERLVKVLKVALFGKTALAKVSAPHPKVKATLWDLRSTTAGMISAAAVIAIFLLSGDKEFAEVGNLTGIPYRDYHNYFREFLLTGGDLAQQVYTFFNNALFPGSSGSTATSTDSTANSWDDNFERALRDGVPAPTLNDNHFPVPHSAPASVVTLAPQADEDTQSISAALQHPDVGIQGPLQQLSITNGLYAPVEPAPDAVAKPKPKARQRAPVPEATTPITENEAGSTTLERACAHSSPASRLCAAGSRGNADSSHNQGPPPQLVALAPAKATHRLHAPSPTLLTILLMLVNYKLHGSTRPISMKSNVIRKRSHHDARRAGPDASETPSASPGASRRPSPTLEPSPTLAPDSTTQPSYDYTEESEMHSTPFGLMGALGQDTSQNGGGSGVYSARGMFAAAFNPFPGPYHPDYLSQNYAPLPADALPFSSIHTPQGLPLPKACPSPTRAHLCPPRPAPPRPTHARAPQGPAPPRP</sequence>
<evidence type="ECO:0000313" key="2">
    <source>
        <dbReference type="Proteomes" id="UP000790709"/>
    </source>
</evidence>
<keyword evidence="2" id="KW-1185">Reference proteome</keyword>
<gene>
    <name evidence="1" type="ORF">BV22DRAFT_1135425</name>
</gene>